<dbReference type="Proteomes" id="UP000824998">
    <property type="component" value="Unassembled WGS sequence"/>
</dbReference>
<dbReference type="SUPFAM" id="SSF56112">
    <property type="entry name" value="Protein kinase-like (PK-like)"/>
    <property type="match status" value="1"/>
</dbReference>
<organism evidence="1 2">
    <name type="scientific">Amylocarpus encephaloides</name>
    <dbReference type="NCBI Taxonomy" id="45428"/>
    <lineage>
        <taxon>Eukaryota</taxon>
        <taxon>Fungi</taxon>
        <taxon>Dikarya</taxon>
        <taxon>Ascomycota</taxon>
        <taxon>Pezizomycotina</taxon>
        <taxon>Leotiomycetes</taxon>
        <taxon>Helotiales</taxon>
        <taxon>Helotiales incertae sedis</taxon>
        <taxon>Amylocarpus</taxon>
    </lineage>
</organism>
<keyword evidence="2" id="KW-1185">Reference proteome</keyword>
<dbReference type="Gene3D" id="3.30.200.20">
    <property type="entry name" value="Phosphorylase Kinase, domain 1"/>
    <property type="match status" value="1"/>
</dbReference>
<evidence type="ECO:0000313" key="1">
    <source>
        <dbReference type="EMBL" id="KAG9227943.1"/>
    </source>
</evidence>
<protein>
    <recommendedName>
        <fullName evidence="3">Protein kinase domain-containing protein</fullName>
    </recommendedName>
</protein>
<sequence>MVFSIIRGSASCRPGHALSKSISGFNRIRSPALPIRRTIQSRGIDTRHGPASINQHPVTSSELEPLLDHPSWHFEYPPENFEISYIETYQHRQHLGLFNPNLHPILLGQTYKQRRYQIIHCLGVGTRSTVWLARDRANRGYVALKCIESVAMLHFRGQE</sequence>
<proteinExistence type="predicted"/>
<dbReference type="AlphaFoldDB" id="A0A9P7Y7G8"/>
<dbReference type="OrthoDB" id="4367430at2759"/>
<reference evidence="1" key="1">
    <citation type="journal article" date="2021" name="IMA Fungus">
        <title>Genomic characterization of three marine fungi, including Emericellopsis atlantica sp. nov. with signatures of a generalist lifestyle and marine biomass degradation.</title>
        <authorList>
            <person name="Hagestad O.C."/>
            <person name="Hou L."/>
            <person name="Andersen J.H."/>
            <person name="Hansen E.H."/>
            <person name="Altermark B."/>
            <person name="Li C."/>
            <person name="Kuhnert E."/>
            <person name="Cox R.J."/>
            <person name="Crous P.W."/>
            <person name="Spatafora J.W."/>
            <person name="Lail K."/>
            <person name="Amirebrahimi M."/>
            <person name="Lipzen A."/>
            <person name="Pangilinan J."/>
            <person name="Andreopoulos W."/>
            <person name="Hayes R.D."/>
            <person name="Ng V."/>
            <person name="Grigoriev I.V."/>
            <person name="Jackson S.A."/>
            <person name="Sutton T.D.S."/>
            <person name="Dobson A.D.W."/>
            <person name="Rama T."/>
        </authorList>
    </citation>
    <scope>NUCLEOTIDE SEQUENCE</scope>
    <source>
        <strain evidence="1">TRa018bII</strain>
    </source>
</reference>
<evidence type="ECO:0000313" key="2">
    <source>
        <dbReference type="Proteomes" id="UP000824998"/>
    </source>
</evidence>
<comment type="caution">
    <text evidence="1">The sequence shown here is derived from an EMBL/GenBank/DDBJ whole genome shotgun (WGS) entry which is preliminary data.</text>
</comment>
<accession>A0A9P7Y7G8</accession>
<evidence type="ECO:0008006" key="3">
    <source>
        <dbReference type="Google" id="ProtNLM"/>
    </source>
</evidence>
<dbReference type="EMBL" id="MU252456">
    <property type="protein sequence ID" value="KAG9227943.1"/>
    <property type="molecule type" value="Genomic_DNA"/>
</dbReference>
<dbReference type="InterPro" id="IPR011009">
    <property type="entry name" value="Kinase-like_dom_sf"/>
</dbReference>
<name>A0A9P7Y7G8_9HELO</name>
<gene>
    <name evidence="1" type="ORF">BJ875DRAFT_509848</name>
</gene>